<dbReference type="Pfam" id="PF13830">
    <property type="entry name" value="DUF4192"/>
    <property type="match status" value="2"/>
</dbReference>
<sequence length="316" mass="33547">MSTTTLRTEADIVAAAAALLGFAPTNSIVAYMLHRAPNTGDMVIRTAIRFDVTVSVEQAANFPTTVNLRPETSQAAVLLAVCDQPHEWHALTVLDALRVALHAAGIPVLRRIMTRDVTTEGQWYDPDSGATGPTYPYTDSLVTAHRVLGGDRVSPGRSDIEAEFAYLPPAPPMALGDHGELVIEVAQEIADALEGQPINRSLPTRAGIAITADVAVRDAMIAAAARHTDTGAYLWTHIARRLRGQPRAEALTIAAACYCVLEDSVRAGIAADAALNEAQATQTPRPRLALMLLTALRSGIPPQQISRAIIAATTGD</sequence>
<accession>A0A7Z7INR3</accession>
<comment type="caution">
    <text evidence="2">The sequence shown here is derived from an EMBL/GenBank/DDBJ whole genome shotgun (WGS) entry which is preliminary data.</text>
</comment>
<evidence type="ECO:0000313" key="3">
    <source>
        <dbReference type="Proteomes" id="UP000554965"/>
    </source>
</evidence>
<dbReference type="RefSeq" id="WP_186244523.1">
    <property type="nucleotide sequence ID" value="NZ_OCTY01000002.1"/>
</dbReference>
<dbReference type="InterPro" id="IPR025447">
    <property type="entry name" value="DUF4192"/>
</dbReference>
<dbReference type="AlphaFoldDB" id="A0A7Z7INR3"/>
<keyword evidence="1" id="KW-0812">Transmembrane</keyword>
<organism evidence="2 3">
    <name type="scientific">Mycobacterium simulans</name>
    <dbReference type="NCBI Taxonomy" id="627089"/>
    <lineage>
        <taxon>Bacteria</taxon>
        <taxon>Bacillati</taxon>
        <taxon>Actinomycetota</taxon>
        <taxon>Actinomycetes</taxon>
        <taxon>Mycobacteriales</taxon>
        <taxon>Mycobacteriaceae</taxon>
        <taxon>Mycobacterium</taxon>
    </lineage>
</organism>
<keyword evidence="1" id="KW-0472">Membrane</keyword>
<reference evidence="2 3" key="1">
    <citation type="submission" date="2017-10" db="EMBL/GenBank/DDBJ databases">
        <authorList>
            <consortium name="Urmite Genomes"/>
        </authorList>
    </citation>
    <scope>NUCLEOTIDE SEQUENCE [LARGE SCALE GENOMIC DNA]</scope>
    <source>
        <strain evidence="2 3">FB-527</strain>
    </source>
</reference>
<evidence type="ECO:0000256" key="1">
    <source>
        <dbReference type="SAM" id="Phobius"/>
    </source>
</evidence>
<keyword evidence="1" id="KW-1133">Transmembrane helix</keyword>
<evidence type="ECO:0008006" key="4">
    <source>
        <dbReference type="Google" id="ProtNLM"/>
    </source>
</evidence>
<name>A0A7Z7INR3_9MYCO</name>
<proteinExistence type="predicted"/>
<gene>
    <name evidence="2" type="ORF">MSIMFB_04491</name>
</gene>
<feature type="transmembrane region" description="Helical" evidence="1">
    <location>
        <begin position="12"/>
        <end position="33"/>
    </location>
</feature>
<evidence type="ECO:0000313" key="2">
    <source>
        <dbReference type="EMBL" id="SOJ57013.1"/>
    </source>
</evidence>
<protein>
    <recommendedName>
        <fullName evidence="4">DUF4192 domain-containing protein</fullName>
    </recommendedName>
</protein>
<keyword evidence="3" id="KW-1185">Reference proteome</keyword>
<dbReference type="EMBL" id="OCTY01000002">
    <property type="protein sequence ID" value="SOJ57013.1"/>
    <property type="molecule type" value="Genomic_DNA"/>
</dbReference>
<dbReference type="Proteomes" id="UP000554965">
    <property type="component" value="Unassembled WGS sequence"/>
</dbReference>